<name>A0ACD5TP19_AVESA</name>
<keyword evidence="2" id="KW-1185">Reference proteome</keyword>
<sequence length="553" mass="60968">MVRYTVYSIPRLGSTIPYVLLQRMVRHLGSFISELFERDIQWYSYPFTIHTPQVSRMFFIFNNTCEILILVIILSSFLSISKLYVLVCFNTVLSLRFPRIPALMKISTEKNTIKCLKSDIKQLNNKLSELQALLEVKEDELSLLRRNDRSVDFGHKNLLKTTTAGCSLEGHSISGVYEESSTSSRAVQSLDSQTSTSAKSSTRDGELHGSQMSNADNEQILVIEEDFPEVKVGFQETFLGHNSSISSSRFSASGSNIASSSTDGTVRIWTYDSSTPSSKNATIYCGAEVSALSWECRSDRLLLIGTANGGIKAWNADAKRVVCDLSTSKDFPSVLDLKCSPVDPVFVSAAASRRHGSTIFDRTGFASLTVWHMKTWKPLTVLPLGEDPPAITSVCFNHNGKILAASATDGMIHMFDMSAGLQITGWPAHDSPVSSVLFGPAETSIFSLGSDGKIFEWSLHNQGQILWSRDCSRFCNPESFSKRMHEVALDSNGKRLLVTSGLVRAPIYQVQGHESGLRTLPHSAPITSVDWHPTLPIYVTGSADHSVRVTSIL</sequence>
<evidence type="ECO:0000313" key="1">
    <source>
        <dbReference type="EnsemblPlants" id="AVESA.00010b.r2.1CG0095870.2.CDS"/>
    </source>
</evidence>
<dbReference type="EnsemblPlants" id="AVESA.00010b.r2.1CG0095870.2">
    <property type="protein sequence ID" value="AVESA.00010b.r2.1CG0095870.2.CDS"/>
    <property type="gene ID" value="AVESA.00010b.r2.1CG0095870"/>
</dbReference>
<protein>
    <submittedName>
        <fullName evidence="1">Uncharacterized protein</fullName>
    </submittedName>
</protein>
<accession>A0ACD5TP19</accession>
<organism evidence="1 2">
    <name type="scientific">Avena sativa</name>
    <name type="common">Oat</name>
    <dbReference type="NCBI Taxonomy" id="4498"/>
    <lineage>
        <taxon>Eukaryota</taxon>
        <taxon>Viridiplantae</taxon>
        <taxon>Streptophyta</taxon>
        <taxon>Embryophyta</taxon>
        <taxon>Tracheophyta</taxon>
        <taxon>Spermatophyta</taxon>
        <taxon>Magnoliopsida</taxon>
        <taxon>Liliopsida</taxon>
        <taxon>Poales</taxon>
        <taxon>Poaceae</taxon>
        <taxon>BOP clade</taxon>
        <taxon>Pooideae</taxon>
        <taxon>Poodae</taxon>
        <taxon>Poeae</taxon>
        <taxon>Poeae Chloroplast Group 1 (Aveneae type)</taxon>
        <taxon>Aveninae</taxon>
        <taxon>Avena</taxon>
    </lineage>
</organism>
<evidence type="ECO:0000313" key="2">
    <source>
        <dbReference type="Proteomes" id="UP001732700"/>
    </source>
</evidence>
<dbReference type="Proteomes" id="UP001732700">
    <property type="component" value="Chromosome 1C"/>
</dbReference>
<reference evidence="1" key="1">
    <citation type="submission" date="2021-05" db="EMBL/GenBank/DDBJ databases">
        <authorList>
            <person name="Scholz U."/>
            <person name="Mascher M."/>
            <person name="Fiebig A."/>
        </authorList>
    </citation>
    <scope>NUCLEOTIDE SEQUENCE [LARGE SCALE GENOMIC DNA]</scope>
</reference>
<reference evidence="1" key="2">
    <citation type="submission" date="2025-09" db="UniProtKB">
        <authorList>
            <consortium name="EnsemblPlants"/>
        </authorList>
    </citation>
    <scope>IDENTIFICATION</scope>
</reference>
<proteinExistence type="predicted"/>